<dbReference type="InterPro" id="IPR029058">
    <property type="entry name" value="AB_hydrolase_fold"/>
</dbReference>
<dbReference type="Gene3D" id="3.40.50.1820">
    <property type="entry name" value="alpha/beta hydrolase"/>
    <property type="match status" value="1"/>
</dbReference>
<keyword evidence="6" id="KW-1185">Reference proteome</keyword>
<sequence>MTSVPSRLLPALLRATGRTRQYASADSAHRHIEERALRPLPYGTPARLRSDLTVAVRRRSGWPLYTVAPQGHVPRRTVVYLHGGAWVNEIAPQHWQLVTQLAAVAQVNVVIPIYPLLPFATAAEVVPAIVELILETLSSEHSVCLAGDSAGGQIALSAAVLLRDNHDVVVPRTTLISPVLEASLSNPLIDVVKETDPWLGREALRVFAERWRAGLPVTDPRVSPLAADLAGLGALTLFSGTRDILNPDARLLAEKAAAAGVDIDYHESPGLLHVYPLTPTPEGRRARAVIVAGLRS</sequence>
<dbReference type="KEGG" id="mbai:MB901379_02767"/>
<feature type="domain" description="Alpha/beta hydrolase fold-3" evidence="4">
    <location>
        <begin position="78"/>
        <end position="275"/>
    </location>
</feature>
<comment type="similarity">
    <text evidence="1">Belongs to the 'GDXG' lipolytic enzyme family.</text>
</comment>
<protein>
    <submittedName>
        <fullName evidence="5">Monoterpene epsilon-lactone hydrolase</fullName>
        <ecNumber evidence="5">3.1.1.83</ecNumber>
    </submittedName>
</protein>
<organism evidence="5 6">
    <name type="scientific">Mycobacterium basiliense</name>
    <dbReference type="NCBI Taxonomy" id="2094119"/>
    <lineage>
        <taxon>Bacteria</taxon>
        <taxon>Bacillati</taxon>
        <taxon>Actinomycetota</taxon>
        <taxon>Actinomycetes</taxon>
        <taxon>Mycobacteriales</taxon>
        <taxon>Mycobacteriaceae</taxon>
        <taxon>Mycobacterium</taxon>
    </lineage>
</organism>
<dbReference type="EC" id="3.1.1.83" evidence="5"/>
<gene>
    <name evidence="5" type="primary">mlhB</name>
    <name evidence="5" type="ORF">MB901379_02767</name>
</gene>
<dbReference type="InterPro" id="IPR033140">
    <property type="entry name" value="Lipase_GDXG_put_SER_AS"/>
</dbReference>
<dbReference type="InterPro" id="IPR050300">
    <property type="entry name" value="GDXG_lipolytic_enzyme"/>
</dbReference>
<evidence type="ECO:0000313" key="6">
    <source>
        <dbReference type="Proteomes" id="UP000269998"/>
    </source>
</evidence>
<reference evidence="6" key="1">
    <citation type="submission" date="2018-02" db="EMBL/GenBank/DDBJ databases">
        <authorList>
            <person name="Seth-Smith MB H."/>
            <person name="Seth-Smith H."/>
        </authorList>
    </citation>
    <scope>NUCLEOTIDE SEQUENCE [LARGE SCALE GENOMIC DNA]</scope>
</reference>
<feature type="active site" evidence="3">
    <location>
        <position position="149"/>
    </location>
</feature>
<evidence type="ECO:0000256" key="1">
    <source>
        <dbReference type="ARBA" id="ARBA00010515"/>
    </source>
</evidence>
<dbReference type="SUPFAM" id="SSF53474">
    <property type="entry name" value="alpha/beta-Hydrolases"/>
    <property type="match status" value="1"/>
</dbReference>
<name>A0A447GFG3_9MYCO</name>
<dbReference type="EMBL" id="LR130759">
    <property type="protein sequence ID" value="VDM89198.1"/>
    <property type="molecule type" value="Genomic_DNA"/>
</dbReference>
<dbReference type="AlphaFoldDB" id="A0A447GFG3"/>
<evidence type="ECO:0000259" key="4">
    <source>
        <dbReference type="Pfam" id="PF07859"/>
    </source>
</evidence>
<dbReference type="Proteomes" id="UP000269998">
    <property type="component" value="Chromosome"/>
</dbReference>
<dbReference type="PROSITE" id="PS01174">
    <property type="entry name" value="LIPASE_GDXG_SER"/>
    <property type="match status" value="1"/>
</dbReference>
<dbReference type="PANTHER" id="PTHR48081:SF8">
    <property type="entry name" value="ALPHA_BETA HYDROLASE FOLD-3 DOMAIN-CONTAINING PROTEIN-RELATED"/>
    <property type="match status" value="1"/>
</dbReference>
<dbReference type="GO" id="GO:0016787">
    <property type="term" value="F:hydrolase activity"/>
    <property type="evidence" value="ECO:0007669"/>
    <property type="project" value="UniProtKB-KW"/>
</dbReference>
<evidence type="ECO:0000256" key="3">
    <source>
        <dbReference type="PROSITE-ProRule" id="PRU10038"/>
    </source>
</evidence>
<proteinExistence type="inferred from homology"/>
<keyword evidence="2 5" id="KW-0378">Hydrolase</keyword>
<accession>A0A447GFG3</accession>
<evidence type="ECO:0000256" key="2">
    <source>
        <dbReference type="ARBA" id="ARBA00022801"/>
    </source>
</evidence>
<dbReference type="PANTHER" id="PTHR48081">
    <property type="entry name" value="AB HYDROLASE SUPERFAMILY PROTEIN C4A8.06C"/>
    <property type="match status" value="1"/>
</dbReference>
<dbReference type="Pfam" id="PF07859">
    <property type="entry name" value="Abhydrolase_3"/>
    <property type="match status" value="1"/>
</dbReference>
<dbReference type="InterPro" id="IPR013094">
    <property type="entry name" value="AB_hydrolase_3"/>
</dbReference>
<evidence type="ECO:0000313" key="5">
    <source>
        <dbReference type="EMBL" id="VDM89198.1"/>
    </source>
</evidence>
<dbReference type="RefSeq" id="WP_158017128.1">
    <property type="nucleotide sequence ID" value="NZ_CBCSKE010000033.1"/>
</dbReference>
<dbReference type="OrthoDB" id="9803828at2"/>